<dbReference type="InterPro" id="IPR028082">
    <property type="entry name" value="Peripla_BP_I"/>
</dbReference>
<sequence length="412" mass="44983">MRLNRRQFVASGLAATALSSAPAFAQGATIKMGYIDPLSGPFANVGDGGLKQFQYEADRINKAGGFNGAKMEVVGFDSKTNPKEAIIQLEKAIDQGLRFITQGNGSSVAAAIIEAVEKHNERNPAQAVLFLNYAAVDPSFTNDKCTFWHFRFDADADMKMGAMTDYIKTLPDIKKVYVIGQDYSFGKSVSESSVAMLKQKRPDIEVVGNELHPLGRVRDFVPYITKMRAAGAQAVITGNWGTDMTLLIKAASDTGFNVPFFTYYGGGLGAPTAMGKSAVGLVKQITEWHSNIPDIGMDNVVTDFKKQYNLDYYYFRVKVMFDMLAAAAKKANATDPKAIAMALEGLEIDTPTGKAWMRKDNHQLIQPLFISTFAEGVKFDLENTGFGFKTDAKIDAKATETPTTCKMQRPAS</sequence>
<organism evidence="6 7">
    <name type="scientific">Variibacter gotjawalensis</name>
    <dbReference type="NCBI Taxonomy" id="1333996"/>
    <lineage>
        <taxon>Bacteria</taxon>
        <taxon>Pseudomonadati</taxon>
        <taxon>Pseudomonadota</taxon>
        <taxon>Alphaproteobacteria</taxon>
        <taxon>Hyphomicrobiales</taxon>
        <taxon>Nitrobacteraceae</taxon>
        <taxon>Variibacter</taxon>
    </lineage>
</organism>
<protein>
    <submittedName>
        <fullName evidence="6">Leucine-, isoleucine-, valine-, threonine-, and alanine-binding protein</fullName>
    </submittedName>
</protein>
<dbReference type="PROSITE" id="PS51318">
    <property type="entry name" value="TAT"/>
    <property type="match status" value="1"/>
</dbReference>
<keyword evidence="2 4" id="KW-0732">Signal</keyword>
<dbReference type="InterPro" id="IPR028081">
    <property type="entry name" value="Leu-bd"/>
</dbReference>
<keyword evidence="3" id="KW-0029">Amino-acid transport</keyword>
<dbReference type="Pfam" id="PF13458">
    <property type="entry name" value="Peripla_BP_6"/>
    <property type="match status" value="1"/>
</dbReference>
<dbReference type="Proteomes" id="UP000236884">
    <property type="component" value="Chromosome"/>
</dbReference>
<dbReference type="InterPro" id="IPR051010">
    <property type="entry name" value="BCAA_transport"/>
</dbReference>
<gene>
    <name evidence="6" type="primary">braC_4</name>
    <name evidence="6" type="ORF">GJW-30_1_02727</name>
</gene>
<dbReference type="InterPro" id="IPR006311">
    <property type="entry name" value="TAT_signal"/>
</dbReference>
<dbReference type="OrthoDB" id="9768099at2"/>
<evidence type="ECO:0000256" key="4">
    <source>
        <dbReference type="SAM" id="SignalP"/>
    </source>
</evidence>
<comment type="similarity">
    <text evidence="1">Belongs to the leucine-binding protein family.</text>
</comment>
<dbReference type="AlphaFoldDB" id="A0A0S3PW71"/>
<dbReference type="GO" id="GO:0006865">
    <property type="term" value="P:amino acid transport"/>
    <property type="evidence" value="ECO:0007669"/>
    <property type="project" value="UniProtKB-KW"/>
</dbReference>
<proteinExistence type="inferred from homology"/>
<feature type="chain" id="PRO_5006615900" evidence="4">
    <location>
        <begin position="26"/>
        <end position="412"/>
    </location>
</feature>
<evidence type="ECO:0000313" key="6">
    <source>
        <dbReference type="EMBL" id="BAT60191.1"/>
    </source>
</evidence>
<feature type="domain" description="Leucine-binding protein" evidence="5">
    <location>
        <begin position="29"/>
        <end position="372"/>
    </location>
</feature>
<dbReference type="RefSeq" id="WP_096356184.1">
    <property type="nucleotide sequence ID" value="NZ_AP014946.1"/>
</dbReference>
<dbReference type="PANTHER" id="PTHR30483">
    <property type="entry name" value="LEUCINE-SPECIFIC-BINDING PROTEIN"/>
    <property type="match status" value="1"/>
</dbReference>
<evidence type="ECO:0000259" key="5">
    <source>
        <dbReference type="Pfam" id="PF13458"/>
    </source>
</evidence>
<reference evidence="6 7" key="1">
    <citation type="submission" date="2015-08" db="EMBL/GenBank/DDBJ databases">
        <title>Investigation of the bacterial diversity of lava forest soil.</title>
        <authorList>
            <person name="Lee J.S."/>
        </authorList>
    </citation>
    <scope>NUCLEOTIDE SEQUENCE [LARGE SCALE GENOMIC DNA]</scope>
    <source>
        <strain evidence="6 7">GJW-30</strain>
    </source>
</reference>
<feature type="signal peptide" evidence="4">
    <location>
        <begin position="1"/>
        <end position="25"/>
    </location>
</feature>
<evidence type="ECO:0000256" key="1">
    <source>
        <dbReference type="ARBA" id="ARBA00010062"/>
    </source>
</evidence>
<keyword evidence="7" id="KW-1185">Reference proteome</keyword>
<dbReference type="PANTHER" id="PTHR30483:SF37">
    <property type="entry name" value="ABC TRANSPORTER SUBSTRATE-BINDING PROTEIN"/>
    <property type="match status" value="1"/>
</dbReference>
<evidence type="ECO:0000256" key="3">
    <source>
        <dbReference type="ARBA" id="ARBA00022970"/>
    </source>
</evidence>
<dbReference type="CDD" id="cd06329">
    <property type="entry name" value="PBP1_SBP-like"/>
    <property type="match status" value="1"/>
</dbReference>
<dbReference type="EMBL" id="AP014946">
    <property type="protein sequence ID" value="BAT60191.1"/>
    <property type="molecule type" value="Genomic_DNA"/>
</dbReference>
<evidence type="ECO:0000313" key="7">
    <source>
        <dbReference type="Proteomes" id="UP000236884"/>
    </source>
</evidence>
<keyword evidence="3" id="KW-0813">Transport</keyword>
<dbReference type="Gene3D" id="3.40.50.2300">
    <property type="match status" value="2"/>
</dbReference>
<evidence type="ECO:0000256" key="2">
    <source>
        <dbReference type="ARBA" id="ARBA00022729"/>
    </source>
</evidence>
<accession>A0A0S3PW71</accession>
<dbReference type="KEGG" id="vgo:GJW-30_1_02727"/>
<name>A0A0S3PW71_9BRAD</name>
<dbReference type="SUPFAM" id="SSF53822">
    <property type="entry name" value="Periplasmic binding protein-like I"/>
    <property type="match status" value="1"/>
</dbReference>